<keyword evidence="9" id="KW-0648">Protein biosynthesis</keyword>
<dbReference type="PROSITE" id="PS50014">
    <property type="entry name" value="BROMODOMAIN_2"/>
    <property type="match status" value="1"/>
</dbReference>
<feature type="compositionally biased region" description="Low complexity" evidence="7">
    <location>
        <begin position="248"/>
        <end position="261"/>
    </location>
</feature>
<gene>
    <name evidence="9" type="ORF">PSACC_00101</name>
</gene>
<evidence type="ECO:0000256" key="2">
    <source>
        <dbReference type="ARBA" id="ARBA00023015"/>
    </source>
</evidence>
<keyword evidence="5" id="KW-0539">Nucleus</keyword>
<keyword evidence="9" id="KW-0396">Initiation factor</keyword>
<dbReference type="PRINTS" id="PR00503">
    <property type="entry name" value="BROMODOMAIN"/>
</dbReference>
<evidence type="ECO:0000256" key="4">
    <source>
        <dbReference type="ARBA" id="ARBA00023163"/>
    </source>
</evidence>
<dbReference type="EMBL" id="MTSL01000010">
    <property type="protein sequence ID" value="PJF20076.1"/>
    <property type="molecule type" value="Genomic_DNA"/>
</dbReference>
<dbReference type="Pfam" id="PF15288">
    <property type="entry name" value="zf-CCHC_6"/>
    <property type="match status" value="1"/>
</dbReference>
<dbReference type="InterPro" id="IPR022591">
    <property type="entry name" value="TAF1_HAT_dom"/>
</dbReference>
<evidence type="ECO:0000256" key="6">
    <source>
        <dbReference type="PROSITE-ProRule" id="PRU00035"/>
    </source>
</evidence>
<feature type="domain" description="Bromo" evidence="8">
    <location>
        <begin position="1070"/>
        <end position="1140"/>
    </location>
</feature>
<dbReference type="Pfam" id="PF00439">
    <property type="entry name" value="Bromodomain"/>
    <property type="match status" value="1"/>
</dbReference>
<evidence type="ECO:0000256" key="7">
    <source>
        <dbReference type="SAM" id="MobiDB-lite"/>
    </source>
</evidence>
<dbReference type="GO" id="GO:0016251">
    <property type="term" value="F:RNA polymerase II general transcription initiation factor activity"/>
    <property type="evidence" value="ECO:0007669"/>
    <property type="project" value="InterPro"/>
</dbReference>
<evidence type="ECO:0000259" key="8">
    <source>
        <dbReference type="PROSITE" id="PS50014"/>
    </source>
</evidence>
<feature type="compositionally biased region" description="Low complexity" evidence="7">
    <location>
        <begin position="872"/>
        <end position="883"/>
    </location>
</feature>
<evidence type="ECO:0000256" key="1">
    <source>
        <dbReference type="ARBA" id="ARBA00004123"/>
    </source>
</evidence>
<dbReference type="SMART" id="SM00297">
    <property type="entry name" value="BROMO"/>
    <property type="match status" value="1"/>
</dbReference>
<feature type="region of interest" description="Disordered" evidence="7">
    <location>
        <begin position="859"/>
        <end position="890"/>
    </location>
</feature>
<dbReference type="InterPro" id="IPR040240">
    <property type="entry name" value="TAF1"/>
</dbReference>
<dbReference type="PANTHER" id="PTHR13900">
    <property type="entry name" value="TRANSCRIPTION INITIATION FACTOR TFIID"/>
    <property type="match status" value="1"/>
</dbReference>
<feature type="region of interest" description="Disordered" evidence="7">
    <location>
        <begin position="393"/>
        <end position="416"/>
    </location>
</feature>
<keyword evidence="10" id="KW-1185">Reference proteome</keyword>
<dbReference type="InterPro" id="IPR041670">
    <property type="entry name" value="Znf-CCHC_6"/>
</dbReference>
<evidence type="ECO:0000256" key="3">
    <source>
        <dbReference type="ARBA" id="ARBA00023117"/>
    </source>
</evidence>
<dbReference type="AlphaFoldDB" id="A0A2H9TQS5"/>
<feature type="region of interest" description="Disordered" evidence="7">
    <location>
        <begin position="942"/>
        <end position="971"/>
    </location>
</feature>
<keyword evidence="2" id="KW-0805">Transcription regulation</keyword>
<proteinExistence type="predicted"/>
<dbReference type="OrthoDB" id="5752at2759"/>
<comment type="subcellular location">
    <subcellularLocation>
        <location evidence="1">Nucleus</location>
    </subcellularLocation>
</comment>
<organism evidence="9 10">
    <name type="scientific">Paramicrosporidium saccamoebae</name>
    <dbReference type="NCBI Taxonomy" id="1246581"/>
    <lineage>
        <taxon>Eukaryota</taxon>
        <taxon>Fungi</taxon>
        <taxon>Fungi incertae sedis</taxon>
        <taxon>Cryptomycota</taxon>
        <taxon>Cryptomycota incertae sedis</taxon>
        <taxon>Paramicrosporidium</taxon>
    </lineage>
</organism>
<dbReference type="GO" id="GO:0003743">
    <property type="term" value="F:translation initiation factor activity"/>
    <property type="evidence" value="ECO:0007669"/>
    <property type="project" value="UniProtKB-KW"/>
</dbReference>
<dbReference type="PANTHER" id="PTHR13900:SF0">
    <property type="entry name" value="TRANSCRIPTION INITIATION FACTOR TFIID SUBUNIT 1"/>
    <property type="match status" value="1"/>
</dbReference>
<evidence type="ECO:0000256" key="5">
    <source>
        <dbReference type="ARBA" id="ARBA00023242"/>
    </source>
</evidence>
<feature type="region of interest" description="Disordered" evidence="7">
    <location>
        <begin position="246"/>
        <end position="285"/>
    </location>
</feature>
<dbReference type="Proteomes" id="UP000240830">
    <property type="component" value="Unassembled WGS sequence"/>
</dbReference>
<sequence>MDDGFNIGSFLFGNELRAALSTVTRKTGKGDFGLGFDLDILKVANDGPEAKVHDVKVDHSLPTEEPVRDPQICMDTRRLQLTKDGRILRYTMFFTGKPAHSHGRYQSRRLRVRKKKIGRQVVYQEDSAEAVQKGLSLRVYKDGPAGNTANTGHSLIQQISGNHGKKGQSSRGRVLAESFECRVPITDTFLRHPAALQNVPDRPSNFHPIGLIEWEDNIAWDTVSKSQSGVPSLFADAVAMNGPGNRLTGPMSGSGSMTTSRPPTPSHLHAARQGSMGSNSRTMTPMAPTVAPKSIAGRIVNLEFASGKWDEQIFWDDSVLPSSVPPTHLQLNLNDPLLIFETVDMSSFTEKLIKTEKLIQKRLKRLRFGTTSDGKSLVLVKFDKPVADRFNLSNDKQYDLPPKDSAPSSKNQKSLASSRLVVSSRVGVQHTVPALKLSMPFYKTFWTKNELRAWHRPKLDVASLVNKAICFEKLAKSKEGRKSAAGIISNSKKISLRERNSEFTLVEYSEEFPLLMMNVGMATFLLHFYRKQQIKESPVLENTFGIPRILEPNESSPFWIFGDIRPGETLPVIQNNLFRAPLFEHSAASTDFLGLKFNIKGKTVSKWFIRELPVNIQTVGQVFPTMEVFGPHSRKHNVFCRSRIQSFAYRLFRKDANSELPRLKISRIMAAFPQFSEGSLRKWLKDYADSVRSGHDSGTWRQRPDAPHLNEDDIRALVTPEMVCQYESMLAGQQRLNDAGYMDLPEAEGDEHEAIDNESSEVRLAPWSLSSNFISATLGKCTLQLRSLGDPTGRGEGFSFVKVVTKMIPPVLRNPMVIDSSQDSVSALKGSRMNGEQVQYRQEIVKIWDAQTRALRDTNVLPEETVEHEDATGASDDAASTGSRPSGKYMEKKLVIRRTVKNPSTGIDEEQIETITDQRLISAYINQRRVWERKRRRREIAAAASAARAKKARPEGQTPKAPKPRPVGAKPKKIVQVKCGTCGEIGHMRTNRICPRYSEYENGSKRAEVSGEMYQTAGRMDSVKISFSKTLLESAAAAPVPPIKLKISSIPPIGSPSVSTQLTSTLNTLMSDPEAWPFNKPVKRAEYPAYFQIISSPMDFGTIKSRIAQHFYSNQATFLDDVRLVRDNCILFNGPDHPFSKTVTRLASMAENLLQAEPNLDKPKDAVNSSPADDQGELVVDDS</sequence>
<dbReference type="GO" id="GO:0017025">
    <property type="term" value="F:TBP-class protein binding"/>
    <property type="evidence" value="ECO:0007669"/>
    <property type="project" value="InterPro"/>
</dbReference>
<keyword evidence="4" id="KW-0804">Transcription</keyword>
<dbReference type="STRING" id="1246581.A0A2H9TQS5"/>
<dbReference type="SUPFAM" id="SSF47370">
    <property type="entry name" value="Bromodomain"/>
    <property type="match status" value="1"/>
</dbReference>
<accession>A0A2H9TQS5</accession>
<dbReference type="Pfam" id="PF12157">
    <property type="entry name" value="DUF3591"/>
    <property type="match status" value="1"/>
</dbReference>
<evidence type="ECO:0000313" key="9">
    <source>
        <dbReference type="EMBL" id="PJF20076.1"/>
    </source>
</evidence>
<reference evidence="9 10" key="1">
    <citation type="submission" date="2016-10" db="EMBL/GenBank/DDBJ databases">
        <title>The genome of Paramicrosporidium saccamoebae is the missing link in understanding Cryptomycota and Microsporidia evolution.</title>
        <authorList>
            <person name="Quandt C.A."/>
            <person name="Beaudet D."/>
            <person name="Corsaro D."/>
            <person name="Michel R."/>
            <person name="Corradi N."/>
            <person name="James T."/>
        </authorList>
    </citation>
    <scope>NUCLEOTIDE SEQUENCE [LARGE SCALE GENOMIC DNA]</scope>
    <source>
        <strain evidence="9 10">KSL3</strain>
    </source>
</reference>
<comment type="caution">
    <text evidence="9">The sequence shown here is derived from an EMBL/GenBank/DDBJ whole genome shotgun (WGS) entry which is preliminary data.</text>
</comment>
<dbReference type="InterPro" id="IPR001487">
    <property type="entry name" value="Bromodomain"/>
</dbReference>
<evidence type="ECO:0000313" key="10">
    <source>
        <dbReference type="Proteomes" id="UP000240830"/>
    </source>
</evidence>
<protein>
    <submittedName>
        <fullName evidence="9">Transcription initiation factor TFIID subunit 1 domain-containing protein</fullName>
    </submittedName>
</protein>
<feature type="region of interest" description="Disordered" evidence="7">
    <location>
        <begin position="1157"/>
        <end position="1183"/>
    </location>
</feature>
<dbReference type="GO" id="GO:0004402">
    <property type="term" value="F:histone acetyltransferase activity"/>
    <property type="evidence" value="ECO:0007669"/>
    <property type="project" value="InterPro"/>
</dbReference>
<dbReference type="InterPro" id="IPR036427">
    <property type="entry name" value="Bromodomain-like_sf"/>
</dbReference>
<dbReference type="GO" id="GO:0051123">
    <property type="term" value="P:RNA polymerase II preinitiation complex assembly"/>
    <property type="evidence" value="ECO:0007669"/>
    <property type="project" value="TreeGrafter"/>
</dbReference>
<dbReference type="Gene3D" id="1.20.920.10">
    <property type="entry name" value="Bromodomain-like"/>
    <property type="match status" value="1"/>
</dbReference>
<dbReference type="GO" id="GO:0005669">
    <property type="term" value="C:transcription factor TFIID complex"/>
    <property type="evidence" value="ECO:0007669"/>
    <property type="project" value="InterPro"/>
</dbReference>
<keyword evidence="3 6" id="KW-0103">Bromodomain</keyword>
<name>A0A2H9TQS5_9FUNG</name>
<feature type="compositionally biased region" description="Acidic residues" evidence="7">
    <location>
        <begin position="1174"/>
        <end position="1183"/>
    </location>
</feature>